<evidence type="ECO:0000313" key="2">
    <source>
        <dbReference type="EMBL" id="KAK9833262.1"/>
    </source>
</evidence>
<name>A0AAW1RHX3_9CHLO</name>
<dbReference type="AlphaFoldDB" id="A0AAW1RHX3"/>
<feature type="compositionally biased region" description="Basic residues" evidence="1">
    <location>
        <begin position="261"/>
        <end position="276"/>
    </location>
</feature>
<sequence length="276" mass="31504">MKTTYDTETGCELLARKGIKDIHLYGDSYQRHIFVGLALTLTGDYQHGALQADADDCDYNKQFDEKRCRMLLNLDNMTVCGGAVALHYKWGGLSQADLCEAERSKLVLWSIGNHILPNAEPGMDEERTKNNVERHVAWMEERFVCPYAAAHHSACHMWWITTHQRLNHHSHVKPTFGEDHTTIHRYNVGMREFFEAGRCGNVHVVDMFNMTNALVTEMPIEETLPLTYDSAHWGGVVNLIKVQILLNDMERVLPDGDAPHPARRNFSRRRALAAHP</sequence>
<gene>
    <name evidence="2" type="ORF">WJX81_000764</name>
</gene>
<feature type="region of interest" description="Disordered" evidence="1">
    <location>
        <begin position="256"/>
        <end position="276"/>
    </location>
</feature>
<proteinExistence type="predicted"/>
<comment type="caution">
    <text evidence="2">The sequence shown here is derived from an EMBL/GenBank/DDBJ whole genome shotgun (WGS) entry which is preliminary data.</text>
</comment>
<accession>A0AAW1RHX3</accession>
<reference evidence="2 3" key="1">
    <citation type="journal article" date="2024" name="Nat. Commun.">
        <title>Phylogenomics reveals the evolutionary origins of lichenization in chlorophyte algae.</title>
        <authorList>
            <person name="Puginier C."/>
            <person name="Libourel C."/>
            <person name="Otte J."/>
            <person name="Skaloud P."/>
            <person name="Haon M."/>
            <person name="Grisel S."/>
            <person name="Petersen M."/>
            <person name="Berrin J.G."/>
            <person name="Delaux P.M."/>
            <person name="Dal Grande F."/>
            <person name="Keller J."/>
        </authorList>
    </citation>
    <scope>NUCLEOTIDE SEQUENCE [LARGE SCALE GENOMIC DNA]</scope>
    <source>
        <strain evidence="2 3">SAG 245.80</strain>
    </source>
</reference>
<evidence type="ECO:0000313" key="3">
    <source>
        <dbReference type="Proteomes" id="UP001445335"/>
    </source>
</evidence>
<dbReference type="EMBL" id="JALJOU010000037">
    <property type="protein sequence ID" value="KAK9833262.1"/>
    <property type="molecule type" value="Genomic_DNA"/>
</dbReference>
<dbReference type="Proteomes" id="UP001445335">
    <property type="component" value="Unassembled WGS sequence"/>
</dbReference>
<organism evidence="2 3">
    <name type="scientific">Elliptochloris bilobata</name>
    <dbReference type="NCBI Taxonomy" id="381761"/>
    <lineage>
        <taxon>Eukaryota</taxon>
        <taxon>Viridiplantae</taxon>
        <taxon>Chlorophyta</taxon>
        <taxon>core chlorophytes</taxon>
        <taxon>Trebouxiophyceae</taxon>
        <taxon>Trebouxiophyceae incertae sedis</taxon>
        <taxon>Elliptochloris clade</taxon>
        <taxon>Elliptochloris</taxon>
    </lineage>
</organism>
<keyword evidence="3" id="KW-1185">Reference proteome</keyword>
<protein>
    <submittedName>
        <fullName evidence="2">Uncharacterized protein</fullName>
    </submittedName>
</protein>
<evidence type="ECO:0000256" key="1">
    <source>
        <dbReference type="SAM" id="MobiDB-lite"/>
    </source>
</evidence>